<dbReference type="OrthoDB" id="2333384at2759"/>
<name>A0A8J9YT54_BRALA</name>
<dbReference type="InterPro" id="IPR014756">
    <property type="entry name" value="Ig_E-set"/>
</dbReference>
<dbReference type="EMBL" id="OV696697">
    <property type="protein sequence ID" value="CAH1241253.1"/>
    <property type="molecule type" value="Genomic_DNA"/>
</dbReference>
<evidence type="ECO:0000313" key="4">
    <source>
        <dbReference type="EMBL" id="CAH1241253.1"/>
    </source>
</evidence>
<dbReference type="AlphaFoldDB" id="A0A8J9YT54"/>
<dbReference type="PANTHER" id="PTHR11188">
    <property type="entry name" value="ARRESTIN DOMAIN CONTAINING PROTEIN"/>
    <property type="match status" value="1"/>
</dbReference>
<evidence type="ECO:0000259" key="3">
    <source>
        <dbReference type="SMART" id="SM01017"/>
    </source>
</evidence>
<dbReference type="InterPro" id="IPR011021">
    <property type="entry name" value="Arrestin-like_N"/>
</dbReference>
<feature type="domain" description="Arrestin C-terminal-like" evidence="3">
    <location>
        <begin position="174"/>
        <end position="307"/>
    </location>
</feature>
<comment type="similarity">
    <text evidence="1">Belongs to the arrestin family.</text>
</comment>
<dbReference type="Gene3D" id="2.60.40.640">
    <property type="match status" value="4"/>
</dbReference>
<dbReference type="Proteomes" id="UP000838412">
    <property type="component" value="Chromosome 12"/>
</dbReference>
<reference evidence="4" key="1">
    <citation type="submission" date="2022-01" db="EMBL/GenBank/DDBJ databases">
        <authorList>
            <person name="Braso-Vives M."/>
        </authorList>
    </citation>
    <scope>NUCLEOTIDE SEQUENCE</scope>
</reference>
<dbReference type="GO" id="GO:0005737">
    <property type="term" value="C:cytoplasm"/>
    <property type="evidence" value="ECO:0007669"/>
    <property type="project" value="TreeGrafter"/>
</dbReference>
<dbReference type="InterPro" id="IPR050357">
    <property type="entry name" value="Arrestin_domain-protein"/>
</dbReference>
<dbReference type="Pfam" id="PF00339">
    <property type="entry name" value="Arrestin_N"/>
    <property type="match status" value="2"/>
</dbReference>
<dbReference type="PANTHER" id="PTHR11188:SF176">
    <property type="entry name" value="ARRESTIN DOMAIN-CONTAINING PROTEIN 1"/>
    <property type="match status" value="1"/>
</dbReference>
<dbReference type="Pfam" id="PF02752">
    <property type="entry name" value="Arrestin_C"/>
    <property type="match status" value="2"/>
</dbReference>
<dbReference type="SMART" id="SM01017">
    <property type="entry name" value="Arrestin_C"/>
    <property type="match status" value="2"/>
</dbReference>
<sequence>MPALNSLNVSFEKNMDVFQAGQVVRGQVEVDLKEDMKMRGINLTLKGSAKVHWTVHTGKTTIYYSGRETYFDNTMTLWGSDKSQSGDDPVLPAGKHNFPFQYQLPSAGLPTSIEGWYGYVRYRAKAVIDRPWKFDKTAKKLFTVLDMYDLNEDPEATTIQTAEESKKLGVWPFASDPIEVHVQTDRGAYCPGETIRLSGTIKNGSGTDIKETTVQIRQRVTFIATSPHKSKRNNRSTLSEIKAYGCKSKDTADLSGISIQVPSIPPSSQRYCNVIDVVYKLKFIVNIPGPHTDLEVDLPITIGSIPLRSYYPQAPSFPLHPVENPPPPSQDSLYPDLGFAQWTYPAATDPSAPPPPYYAVSSTGPVKIKDDEEKDDKYDMGQKEFAPKYTFYDWSKHPSIRPRISEFDIPVRHILPGSHGRSQSLPQVAMSAVTSLAVSFEKDMDVFQAGQTVRGQVDVTLKEDMEARGVNITLKGKAHCWWTIYTGNSSILYTGDQLYFDNTETLWGPGESQSGGHPVMKAGKHTFPFKYELPSTGLPTSFEGCHGGVRYYAKATIDRPSALNKTLKKYFTVLDMYDLNEDPEASTTASAEDSKTLGVWPFASDPIEVHVQTDRGAYCPGEMIRLSGVLKNGSGTDIRETTVQLRQKVTFIADQPMKMKRSDRSTLSEIKALGCKGKESADLSGITIQVPSIPPSSQRYCNVIDIVYKLKFIVNIPGPHKDLEVDLPITIGCIPLRSYYPLPPTFPSQAGEEPAATDPSVPPPPYYAVSIAGPMKIKDKDEKKGDKDDMGQKEFAPKYTYYDWSKHS</sequence>
<protein>
    <submittedName>
        <fullName evidence="4">ARRDC3 protein</fullName>
    </submittedName>
</protein>
<gene>
    <name evidence="4" type="primary">ARRDC3</name>
    <name evidence="4" type="ORF">BLAG_LOCUS4982</name>
</gene>
<evidence type="ECO:0000256" key="2">
    <source>
        <dbReference type="SAM" id="MobiDB-lite"/>
    </source>
</evidence>
<evidence type="ECO:0000313" key="5">
    <source>
        <dbReference type="Proteomes" id="UP000838412"/>
    </source>
</evidence>
<feature type="region of interest" description="Disordered" evidence="2">
    <location>
        <begin position="747"/>
        <end position="792"/>
    </location>
</feature>
<dbReference type="InterPro" id="IPR014752">
    <property type="entry name" value="Arrestin-like_C"/>
</dbReference>
<dbReference type="SUPFAM" id="SSF81296">
    <property type="entry name" value="E set domains"/>
    <property type="match status" value="4"/>
</dbReference>
<feature type="compositionally biased region" description="Basic and acidic residues" evidence="2">
    <location>
        <begin position="776"/>
        <end position="792"/>
    </location>
</feature>
<organism evidence="4 5">
    <name type="scientific">Branchiostoma lanceolatum</name>
    <name type="common">Common lancelet</name>
    <name type="synonym">Amphioxus lanceolatum</name>
    <dbReference type="NCBI Taxonomy" id="7740"/>
    <lineage>
        <taxon>Eukaryota</taxon>
        <taxon>Metazoa</taxon>
        <taxon>Chordata</taxon>
        <taxon>Cephalochordata</taxon>
        <taxon>Leptocardii</taxon>
        <taxon>Amphioxiformes</taxon>
        <taxon>Branchiostomatidae</taxon>
        <taxon>Branchiostoma</taxon>
    </lineage>
</organism>
<dbReference type="InterPro" id="IPR011022">
    <property type="entry name" value="Arrestin_C-like"/>
</dbReference>
<dbReference type="GO" id="GO:0015031">
    <property type="term" value="P:protein transport"/>
    <property type="evidence" value="ECO:0007669"/>
    <property type="project" value="TreeGrafter"/>
</dbReference>
<accession>A0A8J9YT54</accession>
<evidence type="ECO:0000256" key="1">
    <source>
        <dbReference type="ARBA" id="ARBA00005298"/>
    </source>
</evidence>
<feature type="domain" description="Arrestin C-terminal-like" evidence="3">
    <location>
        <begin position="603"/>
        <end position="736"/>
    </location>
</feature>
<keyword evidence="5" id="KW-1185">Reference proteome</keyword>
<proteinExistence type="inferred from homology"/>